<proteinExistence type="predicted"/>
<protein>
    <submittedName>
        <fullName evidence="1">Uncharacterized protein</fullName>
    </submittedName>
</protein>
<gene>
    <name evidence="1" type="ORF">AMTR_s00004p00167380</name>
</gene>
<dbReference type="Proteomes" id="UP000017836">
    <property type="component" value="Unassembled WGS sequence"/>
</dbReference>
<dbReference type="AlphaFoldDB" id="W1NE69"/>
<name>W1NE69_AMBTC</name>
<dbReference type="Gramene" id="ERM93668">
    <property type="protein sequence ID" value="ERM93668"/>
    <property type="gene ID" value="AMTR_s00004p00167380"/>
</dbReference>
<sequence length="95" mass="10738">MEHCQGKGSTFEQKSARENMGVDGFGLFVTMRTRVVDSSRFGRGSTVAGKHLWTISGELDTKECNMDDKHQRLDDRGIRQLQYCRAKQKTSTTGH</sequence>
<reference evidence="2" key="1">
    <citation type="journal article" date="2013" name="Science">
        <title>The Amborella genome and the evolution of flowering plants.</title>
        <authorList>
            <consortium name="Amborella Genome Project"/>
        </authorList>
    </citation>
    <scope>NUCLEOTIDE SEQUENCE [LARGE SCALE GENOMIC DNA]</scope>
</reference>
<dbReference type="EMBL" id="KI397628">
    <property type="protein sequence ID" value="ERM93668.1"/>
    <property type="molecule type" value="Genomic_DNA"/>
</dbReference>
<dbReference type="HOGENOM" id="CLU_2375588_0_0_1"/>
<keyword evidence="2" id="KW-1185">Reference proteome</keyword>
<evidence type="ECO:0000313" key="2">
    <source>
        <dbReference type="Proteomes" id="UP000017836"/>
    </source>
</evidence>
<accession>W1NE69</accession>
<evidence type="ECO:0000313" key="1">
    <source>
        <dbReference type="EMBL" id="ERM93668.1"/>
    </source>
</evidence>
<organism evidence="1 2">
    <name type="scientific">Amborella trichopoda</name>
    <dbReference type="NCBI Taxonomy" id="13333"/>
    <lineage>
        <taxon>Eukaryota</taxon>
        <taxon>Viridiplantae</taxon>
        <taxon>Streptophyta</taxon>
        <taxon>Embryophyta</taxon>
        <taxon>Tracheophyta</taxon>
        <taxon>Spermatophyta</taxon>
        <taxon>Magnoliopsida</taxon>
        <taxon>Amborellales</taxon>
        <taxon>Amborellaceae</taxon>
        <taxon>Amborella</taxon>
    </lineage>
</organism>